<dbReference type="GeneID" id="111083853"/>
<evidence type="ECO:0000256" key="6">
    <source>
        <dbReference type="ARBA" id="ARBA00022989"/>
    </source>
</evidence>
<comment type="similarity">
    <text evidence="2 12">Belongs to the amiloride-sensitive sodium channel (TC 1.A.6) family.</text>
</comment>
<keyword evidence="4 12" id="KW-0894">Sodium channel</keyword>
<keyword evidence="11 12" id="KW-0407">Ion channel</keyword>
<evidence type="ECO:0000313" key="14">
    <source>
        <dbReference type="Proteomes" id="UP000694941"/>
    </source>
</evidence>
<evidence type="ECO:0000256" key="2">
    <source>
        <dbReference type="ARBA" id="ARBA00007193"/>
    </source>
</evidence>
<evidence type="ECO:0000256" key="11">
    <source>
        <dbReference type="ARBA" id="ARBA00023303"/>
    </source>
</evidence>
<keyword evidence="8 12" id="KW-0406">Ion transport</keyword>
<feature type="transmembrane region" description="Helical" evidence="13">
    <location>
        <begin position="97"/>
        <end position="121"/>
    </location>
</feature>
<dbReference type="Proteomes" id="UP000694941">
    <property type="component" value="Unplaced"/>
</dbReference>
<keyword evidence="10 12" id="KW-0739">Sodium transport</keyword>
<evidence type="ECO:0000256" key="1">
    <source>
        <dbReference type="ARBA" id="ARBA00004141"/>
    </source>
</evidence>
<dbReference type="PRINTS" id="PR01078">
    <property type="entry name" value="AMINACHANNEL"/>
</dbReference>
<dbReference type="PANTHER" id="PTHR11690">
    <property type="entry name" value="AMILORIDE-SENSITIVE SODIUM CHANNEL-RELATED"/>
    <property type="match status" value="1"/>
</dbReference>
<keyword evidence="6 13" id="KW-1133">Transmembrane helix</keyword>
<dbReference type="RefSeq" id="XP_022236265.1">
    <property type="nucleotide sequence ID" value="XM_022380557.1"/>
</dbReference>
<protein>
    <submittedName>
        <fullName evidence="15">Degenerin-like protein asic-1</fullName>
    </submittedName>
</protein>
<accession>A0ABM1RY10</accession>
<evidence type="ECO:0000256" key="9">
    <source>
        <dbReference type="ARBA" id="ARBA00023136"/>
    </source>
</evidence>
<evidence type="ECO:0000256" key="4">
    <source>
        <dbReference type="ARBA" id="ARBA00022461"/>
    </source>
</evidence>
<proteinExistence type="inferred from homology"/>
<name>A0ABM1RY10_LIMPO</name>
<organism evidence="14 15">
    <name type="scientific">Limulus polyphemus</name>
    <name type="common">Atlantic horseshoe crab</name>
    <dbReference type="NCBI Taxonomy" id="6850"/>
    <lineage>
        <taxon>Eukaryota</taxon>
        <taxon>Metazoa</taxon>
        <taxon>Ecdysozoa</taxon>
        <taxon>Arthropoda</taxon>
        <taxon>Chelicerata</taxon>
        <taxon>Merostomata</taxon>
        <taxon>Xiphosura</taxon>
        <taxon>Limulidae</taxon>
        <taxon>Limulus</taxon>
    </lineage>
</organism>
<evidence type="ECO:0000256" key="8">
    <source>
        <dbReference type="ARBA" id="ARBA00023065"/>
    </source>
</evidence>
<dbReference type="InterPro" id="IPR001873">
    <property type="entry name" value="ENaC"/>
</dbReference>
<evidence type="ECO:0000256" key="12">
    <source>
        <dbReference type="RuleBase" id="RU000679"/>
    </source>
</evidence>
<reference evidence="15" key="1">
    <citation type="submission" date="2025-08" db="UniProtKB">
        <authorList>
            <consortium name="RefSeq"/>
        </authorList>
    </citation>
    <scope>IDENTIFICATION</scope>
    <source>
        <tissue evidence="15">Muscle</tissue>
    </source>
</reference>
<keyword evidence="5 12" id="KW-0812">Transmembrane</keyword>
<keyword evidence="7" id="KW-0915">Sodium</keyword>
<sequence>MIYNDTIQCNCHPACRERQYEITRSSSHLNYDFWKIIQGAKSRKLNDLNKFSCSFGFDDLFAGLHIYFLSNNYQKIEEAPQYNWETLMANIGGNLGLFMGISFITVVECAEFFWEIILHFLKTKEQKKTKPVNIKSTSGWT</sequence>
<keyword evidence="9 13" id="KW-0472">Membrane</keyword>
<evidence type="ECO:0000256" key="3">
    <source>
        <dbReference type="ARBA" id="ARBA00022448"/>
    </source>
</evidence>
<evidence type="ECO:0000256" key="5">
    <source>
        <dbReference type="ARBA" id="ARBA00022692"/>
    </source>
</evidence>
<dbReference type="Pfam" id="PF00858">
    <property type="entry name" value="ASC"/>
    <property type="match status" value="1"/>
</dbReference>
<dbReference type="Gene3D" id="1.10.287.770">
    <property type="entry name" value="YojJ-like"/>
    <property type="match status" value="1"/>
</dbReference>
<comment type="subcellular location">
    <subcellularLocation>
        <location evidence="1">Membrane</location>
        <topology evidence="1">Multi-pass membrane protein</topology>
    </subcellularLocation>
</comment>
<evidence type="ECO:0000313" key="15">
    <source>
        <dbReference type="RefSeq" id="XP_022236265.1"/>
    </source>
</evidence>
<evidence type="ECO:0000256" key="10">
    <source>
        <dbReference type="ARBA" id="ARBA00023201"/>
    </source>
</evidence>
<gene>
    <name evidence="15" type="primary">LOC111083853</name>
</gene>
<evidence type="ECO:0000256" key="7">
    <source>
        <dbReference type="ARBA" id="ARBA00023053"/>
    </source>
</evidence>
<dbReference type="PANTHER" id="PTHR11690:SF248">
    <property type="entry name" value="PICKPOCKET 17, ISOFORM A"/>
    <property type="match status" value="1"/>
</dbReference>
<evidence type="ECO:0000256" key="13">
    <source>
        <dbReference type="SAM" id="Phobius"/>
    </source>
</evidence>
<keyword evidence="3 12" id="KW-0813">Transport</keyword>
<keyword evidence="14" id="KW-1185">Reference proteome</keyword>